<proteinExistence type="inferred from homology"/>
<evidence type="ECO:0000313" key="6">
    <source>
        <dbReference type="EMBL" id="ATI41604.1"/>
    </source>
</evidence>
<dbReference type="InterPro" id="IPR017850">
    <property type="entry name" value="Alkaline_phosphatase_core_sf"/>
</dbReference>
<name>A0A291LY72_9RHOB</name>
<keyword evidence="2" id="KW-0479">Metal-binding</keyword>
<evidence type="ECO:0000313" key="7">
    <source>
        <dbReference type="Proteomes" id="UP000219050"/>
    </source>
</evidence>
<organism evidence="6 7">
    <name type="scientific">Pacificitalea manganoxidans</name>
    <dbReference type="NCBI Taxonomy" id="1411902"/>
    <lineage>
        <taxon>Bacteria</taxon>
        <taxon>Pseudomonadati</taxon>
        <taxon>Pseudomonadota</taxon>
        <taxon>Alphaproteobacteria</taxon>
        <taxon>Rhodobacterales</taxon>
        <taxon>Paracoccaceae</taxon>
        <taxon>Pacificitalea</taxon>
    </lineage>
</organism>
<accession>A0A291LY72</accession>
<dbReference type="KEGG" id="cmag:CBW24_06020"/>
<dbReference type="PANTHER" id="PTHR45953:SF1">
    <property type="entry name" value="IDURONATE 2-SULFATASE"/>
    <property type="match status" value="1"/>
</dbReference>
<dbReference type="Pfam" id="PF00884">
    <property type="entry name" value="Sulfatase"/>
    <property type="match status" value="1"/>
</dbReference>
<protein>
    <recommendedName>
        <fullName evidence="5">Sulfatase N-terminal domain-containing protein</fullName>
    </recommendedName>
</protein>
<dbReference type="SUPFAM" id="SSF53649">
    <property type="entry name" value="Alkaline phosphatase-like"/>
    <property type="match status" value="1"/>
</dbReference>
<dbReference type="Proteomes" id="UP000219050">
    <property type="component" value="Chromosome"/>
</dbReference>
<feature type="domain" description="Sulfatase N-terminal" evidence="5">
    <location>
        <begin position="7"/>
        <end position="374"/>
    </location>
</feature>
<dbReference type="InterPro" id="IPR000917">
    <property type="entry name" value="Sulfatase_N"/>
</dbReference>
<dbReference type="PROSITE" id="PS00523">
    <property type="entry name" value="SULFATASE_1"/>
    <property type="match status" value="1"/>
</dbReference>
<keyword evidence="7" id="KW-1185">Reference proteome</keyword>
<comment type="similarity">
    <text evidence="1">Belongs to the sulfatase family.</text>
</comment>
<dbReference type="Gene3D" id="3.40.720.10">
    <property type="entry name" value="Alkaline Phosphatase, subunit A"/>
    <property type="match status" value="1"/>
</dbReference>
<evidence type="ECO:0000256" key="4">
    <source>
        <dbReference type="SAM" id="MobiDB-lite"/>
    </source>
</evidence>
<dbReference type="RefSeq" id="WP_097372996.1">
    <property type="nucleotide sequence ID" value="NZ_CP021404.1"/>
</dbReference>
<evidence type="ECO:0000256" key="1">
    <source>
        <dbReference type="ARBA" id="ARBA00008779"/>
    </source>
</evidence>
<evidence type="ECO:0000259" key="5">
    <source>
        <dbReference type="Pfam" id="PF00884"/>
    </source>
</evidence>
<evidence type="ECO:0000256" key="2">
    <source>
        <dbReference type="ARBA" id="ARBA00022723"/>
    </source>
</evidence>
<feature type="region of interest" description="Disordered" evidence="4">
    <location>
        <begin position="235"/>
        <end position="258"/>
    </location>
</feature>
<evidence type="ECO:0000256" key="3">
    <source>
        <dbReference type="ARBA" id="ARBA00022801"/>
    </source>
</evidence>
<dbReference type="GO" id="GO:0046872">
    <property type="term" value="F:metal ion binding"/>
    <property type="evidence" value="ECO:0007669"/>
    <property type="project" value="UniProtKB-KW"/>
</dbReference>
<keyword evidence="3" id="KW-0378">Hydrolase</keyword>
<dbReference type="PANTHER" id="PTHR45953">
    <property type="entry name" value="IDURONATE 2-SULFATASE"/>
    <property type="match status" value="1"/>
</dbReference>
<dbReference type="GO" id="GO:0005737">
    <property type="term" value="C:cytoplasm"/>
    <property type="evidence" value="ECO:0007669"/>
    <property type="project" value="TreeGrafter"/>
</dbReference>
<gene>
    <name evidence="6" type="ORF">CBW24_06020</name>
</gene>
<dbReference type="GO" id="GO:0008484">
    <property type="term" value="F:sulfuric ester hydrolase activity"/>
    <property type="evidence" value="ECO:0007669"/>
    <property type="project" value="TreeGrafter"/>
</dbReference>
<reference evidence="6 7" key="1">
    <citation type="submission" date="2017-05" db="EMBL/GenBank/DDBJ databases">
        <title>Comparative genomic and metabolic analysis of manganese-oxidizing mechanisms in Celeribater manganoxidans DY25T: its adaption to the environment of polymetallic nodule.</title>
        <authorList>
            <person name="Wang X."/>
        </authorList>
    </citation>
    <scope>NUCLEOTIDE SEQUENCE [LARGE SCALE GENOMIC DNA]</scope>
    <source>
        <strain evidence="6 7">DY25</strain>
    </source>
</reference>
<dbReference type="EMBL" id="CP021404">
    <property type="protein sequence ID" value="ATI41604.1"/>
    <property type="molecule type" value="Genomic_DNA"/>
</dbReference>
<dbReference type="AlphaFoldDB" id="A0A291LY72"/>
<feature type="compositionally biased region" description="Basic and acidic residues" evidence="4">
    <location>
        <begin position="240"/>
        <end position="251"/>
    </location>
</feature>
<dbReference type="OrthoDB" id="9795675at2"/>
<sequence>MTNTNRPNILMICTDQQRFDSLGCTGAVGAHTPNIDRLAETGARFSNCYVQNPICSPSRASLFTGMYTRNHGLWANGVSLPPYRKMFTRALADGGYDCGMIGKQHLSACEGWQTEARLDDGYRVFEWSHDAIHRSPQNAYLNWLAEHHPGVLAGIFPDEGHPSNAGAGNQAKDPTPMNTVPVEAHFSHWVAERSIDFIETQRNPAEPFFLLANFFDPHHPFGAPEEFRAKIDASKIPPPKRREGELAEKPARQTAYSEKSYAGAAPGFVDYTDEEIIELRANYYAMIALVDHEVGRILDALEAAGQTENTLIVFTSDHGEMLGDHSQLLKGPMLYDACTRVPLILNWPGVIDGGTVHDALVQWIDLSATYLDAAQCPPLPAGQGRSLLPFAKGEPVADWRDFALCEYRDSGHPGVEPVNTTMLRRDAWKLIVWHGDGSGARPMDGELYNLDDDPDEFENLFHRPEHIATRRRMKAELLDVIAATDDLSAERLGCD</sequence>
<dbReference type="InterPro" id="IPR024607">
    <property type="entry name" value="Sulfatase_CS"/>
</dbReference>